<evidence type="ECO:0000256" key="3">
    <source>
        <dbReference type="ARBA" id="ARBA00022989"/>
    </source>
</evidence>
<dbReference type="Pfam" id="PF07690">
    <property type="entry name" value="MFS_1"/>
    <property type="match status" value="1"/>
</dbReference>
<keyword evidence="8" id="KW-1185">Reference proteome</keyword>
<evidence type="ECO:0000313" key="8">
    <source>
        <dbReference type="Proteomes" id="UP000092498"/>
    </source>
</evidence>
<dbReference type="GO" id="GO:0035435">
    <property type="term" value="P:phosphate ion transmembrane transport"/>
    <property type="evidence" value="ECO:0007669"/>
    <property type="project" value="TreeGrafter"/>
</dbReference>
<feature type="transmembrane region" description="Helical" evidence="5">
    <location>
        <begin position="377"/>
        <end position="395"/>
    </location>
</feature>
<dbReference type="Gene3D" id="1.20.1250.20">
    <property type="entry name" value="MFS general substrate transporter like domains"/>
    <property type="match status" value="2"/>
</dbReference>
<keyword evidence="2 5" id="KW-0812">Transmembrane</keyword>
<dbReference type="Proteomes" id="UP000092498">
    <property type="component" value="Chromosome"/>
</dbReference>
<keyword evidence="4 5" id="KW-0472">Membrane</keyword>
<dbReference type="PIRSF" id="PIRSF002808">
    <property type="entry name" value="Hexose_phosphate_transp"/>
    <property type="match status" value="1"/>
</dbReference>
<dbReference type="InterPro" id="IPR020846">
    <property type="entry name" value="MFS_dom"/>
</dbReference>
<dbReference type="GO" id="GO:0061513">
    <property type="term" value="F:glucose 6-phosphate:phosphate antiporter activity"/>
    <property type="evidence" value="ECO:0007669"/>
    <property type="project" value="TreeGrafter"/>
</dbReference>
<evidence type="ECO:0000256" key="1">
    <source>
        <dbReference type="ARBA" id="ARBA00004127"/>
    </source>
</evidence>
<dbReference type="GO" id="GO:0012505">
    <property type="term" value="C:endomembrane system"/>
    <property type="evidence" value="ECO:0007669"/>
    <property type="project" value="UniProtKB-SubCell"/>
</dbReference>
<evidence type="ECO:0000256" key="2">
    <source>
        <dbReference type="ARBA" id="ARBA00022692"/>
    </source>
</evidence>
<accession>A0A1B1ANC1</accession>
<keyword evidence="3 5" id="KW-1133">Transmembrane helix</keyword>
<dbReference type="GO" id="GO:0005886">
    <property type="term" value="C:plasma membrane"/>
    <property type="evidence" value="ECO:0007669"/>
    <property type="project" value="TreeGrafter"/>
</dbReference>
<reference evidence="7 8" key="1">
    <citation type="submission" date="2015-11" db="EMBL/GenBank/DDBJ databases">
        <title>Whole-Genome Sequence of Candidatus Oderbacter manganicum from the National Park Lower Oder Valley, Germany.</title>
        <authorList>
            <person name="Braun B."/>
            <person name="Liere K."/>
            <person name="Szewzyk U."/>
        </authorList>
    </citation>
    <scope>NUCLEOTIDE SEQUENCE [LARGE SCALE GENOMIC DNA]</scope>
    <source>
        <strain evidence="7 8">OTSz_A_272</strain>
    </source>
</reference>
<protein>
    <submittedName>
        <fullName evidence="7">Sugar phosphate sensor protein</fullName>
    </submittedName>
</protein>
<evidence type="ECO:0000259" key="6">
    <source>
        <dbReference type="PROSITE" id="PS50850"/>
    </source>
</evidence>
<dbReference type="SUPFAM" id="SSF103473">
    <property type="entry name" value="MFS general substrate transporter"/>
    <property type="match status" value="1"/>
</dbReference>
<feature type="transmembrane region" description="Helical" evidence="5">
    <location>
        <begin position="321"/>
        <end position="340"/>
    </location>
</feature>
<dbReference type="InterPro" id="IPR051337">
    <property type="entry name" value="OPA_Antiporter"/>
</dbReference>
<feature type="transmembrane region" description="Helical" evidence="5">
    <location>
        <begin position="289"/>
        <end position="309"/>
    </location>
</feature>
<name>A0A1B1ANC1_9PROT</name>
<dbReference type="AlphaFoldDB" id="A0A1B1ANC1"/>
<feature type="domain" description="Major facilitator superfamily (MFS) profile" evidence="6">
    <location>
        <begin position="34"/>
        <end position="447"/>
    </location>
</feature>
<dbReference type="STRING" id="1759059.ATE48_09460"/>
<dbReference type="InterPro" id="IPR011701">
    <property type="entry name" value="MFS"/>
</dbReference>
<feature type="transmembrane region" description="Helical" evidence="5">
    <location>
        <begin position="423"/>
        <end position="441"/>
    </location>
</feature>
<evidence type="ECO:0000256" key="4">
    <source>
        <dbReference type="ARBA" id="ARBA00023136"/>
    </source>
</evidence>
<sequence length="447" mass="48223">MGRFLSAFATAADAPLRASQAEVDALYKRHRWRVLLAITLGYGLIYTCRLAIGLVKPSMIDAGVFTPAQFGLIGSAFFYTYALGKLTNGFLADHANMRTFLPLGFAMSALCNFGMGFADTVLMAAILWGVNGWFQGFGAPGSVVALSSWFSNRERGRNYGIWITSHSFGEGLTFFAIGWAVATFGWHFGYFVPAAIGLATAVMMYALMRDRPRTMGLPTVADWKNDHVAESDGNKSRSRLALQFSVLSYPTIWILGLSSAANYVTRYAINSWGPLYLQEARGFDEVASGTMLMISTLAGIVGSVGYGWISDRWFGARRPPANLIFGICEIAGLALIFFGPANMPTLIAGMILFGLGLAGLVASLGGLFAVDICPKRATGAAMGVIGIFSYLGAALQENISGALLERHSVMVGADRVYDFEPAIWFWLGSSVVSLALAATLWRAKLRD</sequence>
<gene>
    <name evidence="7" type="ORF">ATE48_09460</name>
</gene>
<evidence type="ECO:0000313" key="7">
    <source>
        <dbReference type="EMBL" id="ANP48010.1"/>
    </source>
</evidence>
<dbReference type="PANTHER" id="PTHR43826">
    <property type="entry name" value="GLUCOSE-6-PHOSPHATE EXCHANGER SLC37A4"/>
    <property type="match status" value="1"/>
</dbReference>
<dbReference type="InterPro" id="IPR000849">
    <property type="entry name" value="Sugar_P_transporter"/>
</dbReference>
<dbReference type="OrthoDB" id="8524807at2"/>
<feature type="transmembrane region" description="Helical" evidence="5">
    <location>
        <begin position="34"/>
        <end position="52"/>
    </location>
</feature>
<feature type="transmembrane region" description="Helical" evidence="5">
    <location>
        <begin position="188"/>
        <end position="207"/>
    </location>
</feature>
<feature type="transmembrane region" description="Helical" evidence="5">
    <location>
        <begin position="159"/>
        <end position="182"/>
    </location>
</feature>
<dbReference type="PANTHER" id="PTHR43826:SF7">
    <property type="entry name" value="PROTEIN UHPC, PUTATIVE-RELATED"/>
    <property type="match status" value="1"/>
</dbReference>
<dbReference type="InParanoid" id="A0A1B1ANC1"/>
<dbReference type="FunCoup" id="A0A1B1ANC1">
    <property type="interactions" value="263"/>
</dbReference>
<dbReference type="EMBL" id="CP013244">
    <property type="protein sequence ID" value="ANP48010.1"/>
    <property type="molecule type" value="Genomic_DNA"/>
</dbReference>
<feature type="transmembrane region" description="Helical" evidence="5">
    <location>
        <begin position="246"/>
        <end position="269"/>
    </location>
</feature>
<feature type="transmembrane region" description="Helical" evidence="5">
    <location>
        <begin position="64"/>
        <end position="83"/>
    </location>
</feature>
<feature type="transmembrane region" description="Helical" evidence="5">
    <location>
        <begin position="103"/>
        <end position="128"/>
    </location>
</feature>
<feature type="transmembrane region" description="Helical" evidence="5">
    <location>
        <begin position="346"/>
        <end position="370"/>
    </location>
</feature>
<comment type="subcellular location">
    <subcellularLocation>
        <location evidence="1">Endomembrane system</location>
        <topology evidence="1">Multi-pass membrane protein</topology>
    </subcellularLocation>
</comment>
<organism evidence="7 8">
    <name type="scientific">Candidatus Viadribacter manganicus</name>
    <dbReference type="NCBI Taxonomy" id="1759059"/>
    <lineage>
        <taxon>Bacteria</taxon>
        <taxon>Pseudomonadati</taxon>
        <taxon>Pseudomonadota</taxon>
        <taxon>Alphaproteobacteria</taxon>
        <taxon>Hyphomonadales</taxon>
        <taxon>Hyphomonadaceae</taxon>
        <taxon>Candidatus Viadribacter</taxon>
    </lineage>
</organism>
<proteinExistence type="predicted"/>
<evidence type="ECO:0000256" key="5">
    <source>
        <dbReference type="SAM" id="Phobius"/>
    </source>
</evidence>
<dbReference type="InterPro" id="IPR036259">
    <property type="entry name" value="MFS_trans_sf"/>
</dbReference>
<dbReference type="PROSITE" id="PS50850">
    <property type="entry name" value="MFS"/>
    <property type="match status" value="1"/>
</dbReference>
<dbReference type="KEGG" id="cbot:ATE48_09460"/>